<feature type="domain" description="Bacterial SCP orthologue" evidence="1">
    <location>
        <begin position="364"/>
        <end position="455"/>
    </location>
</feature>
<accession>A0A9W6FAH0</accession>
<evidence type="ECO:0000313" key="3">
    <source>
        <dbReference type="Proteomes" id="UP001165080"/>
    </source>
</evidence>
<name>A0A9W6FAH0_9CHLO</name>
<dbReference type="Pfam" id="PF17844">
    <property type="entry name" value="SCP_3"/>
    <property type="match status" value="1"/>
</dbReference>
<dbReference type="InterPro" id="IPR041629">
    <property type="entry name" value="SCP_3"/>
</dbReference>
<dbReference type="PANTHER" id="PTHR42110">
    <property type="entry name" value="L-ASPARAGINASE, PUTATIVE (AFU_ORTHOLOGUE AFUA_3G11890)-RELATED"/>
    <property type="match status" value="1"/>
</dbReference>
<dbReference type="AlphaFoldDB" id="A0A9W6FAH0"/>
<dbReference type="Proteomes" id="UP001165080">
    <property type="component" value="Unassembled WGS sequence"/>
</dbReference>
<dbReference type="Gene3D" id="3.30.1050.40">
    <property type="match status" value="1"/>
</dbReference>
<organism evidence="2 3">
    <name type="scientific">Pleodorina starrii</name>
    <dbReference type="NCBI Taxonomy" id="330485"/>
    <lineage>
        <taxon>Eukaryota</taxon>
        <taxon>Viridiplantae</taxon>
        <taxon>Chlorophyta</taxon>
        <taxon>core chlorophytes</taxon>
        <taxon>Chlorophyceae</taxon>
        <taxon>CS clade</taxon>
        <taxon>Chlamydomonadales</taxon>
        <taxon>Volvocaceae</taxon>
        <taxon>Pleodorina</taxon>
    </lineage>
</organism>
<reference evidence="2 3" key="1">
    <citation type="journal article" date="2023" name="Commun. Biol.">
        <title>Reorganization of the ancestral sex-determining regions during the evolution of trioecy in Pleodorina starrii.</title>
        <authorList>
            <person name="Takahashi K."/>
            <person name="Suzuki S."/>
            <person name="Kawai-Toyooka H."/>
            <person name="Yamamoto K."/>
            <person name="Hamaji T."/>
            <person name="Ootsuki R."/>
            <person name="Yamaguchi H."/>
            <person name="Kawachi M."/>
            <person name="Higashiyama T."/>
            <person name="Nozaki H."/>
        </authorList>
    </citation>
    <scope>NUCLEOTIDE SEQUENCE [LARGE SCALE GENOMIC DNA]</scope>
    <source>
        <strain evidence="2 3">NIES-4479</strain>
    </source>
</reference>
<sequence length="458" mass="47965">MQTFTSDRAVDLAVLERSGFVESRHRGSAVVLEPDGAVAVELGDIGTPIFPRSTLKPFQTIAAMKAGVPLRGAQVAIASASHIGSFEQLDAVSSILTAAGLTEDALQCPPDWPEDEEVRTELVRAGRGKSRICMNCSGKHAAFLWACTENDWPTDSYLDPEHPLQRTVLETVEEFSGERVAHVGVDGCGAPLAAISLTGLARAYSTLGRAAGNLDADARAATVSQCMLDYPELVHGRGRYNTVVMEELDVVAKLGAEGVLALGTRTGWSVALKVLDGGSRANALIGLALLAHAGAVPAAAAAAVIGQVVRPVMGGSRPVGRLRLADPLLELLGPELAVARRRVDPADGTLALSAWRADPDGTPRRTVATAVRYTLEELAERVPGNSVEVRVPPFGVTQCVAGPRHTRGTPPNVVETDARTWLGLVTGAVTWPEAVASGAAVASGTRTDLADALPLFPR</sequence>
<comment type="caution">
    <text evidence="2">The sequence shown here is derived from an EMBL/GenBank/DDBJ whole genome shotgun (WGS) entry which is preliminary data.</text>
</comment>
<dbReference type="InterPro" id="IPR010349">
    <property type="entry name" value="Asparaginase_II"/>
</dbReference>
<dbReference type="EMBL" id="BRXU01000063">
    <property type="protein sequence ID" value="GLC62308.1"/>
    <property type="molecule type" value="Genomic_DNA"/>
</dbReference>
<protein>
    <recommendedName>
        <fullName evidence="1">Bacterial SCP orthologue domain-containing protein</fullName>
    </recommendedName>
</protein>
<gene>
    <name evidence="2" type="primary">PLESTB003282</name>
    <name evidence="2" type="ORF">PLESTB_001868900</name>
</gene>
<dbReference type="PANTHER" id="PTHR42110:SF1">
    <property type="entry name" value="L-ASPARAGINASE, PUTATIVE (AFU_ORTHOLOGUE AFUA_3G11890)-RELATED"/>
    <property type="match status" value="1"/>
</dbReference>
<proteinExistence type="predicted"/>
<evidence type="ECO:0000313" key="2">
    <source>
        <dbReference type="EMBL" id="GLC62308.1"/>
    </source>
</evidence>
<keyword evidence="3" id="KW-1185">Reference proteome</keyword>
<evidence type="ECO:0000259" key="1">
    <source>
        <dbReference type="Pfam" id="PF17844"/>
    </source>
</evidence>
<dbReference type="Pfam" id="PF06089">
    <property type="entry name" value="Asparaginase_II"/>
    <property type="match status" value="1"/>
</dbReference>